<feature type="transmembrane region" description="Helical" evidence="2">
    <location>
        <begin position="29"/>
        <end position="49"/>
    </location>
</feature>
<feature type="transmembrane region" description="Helical" evidence="2">
    <location>
        <begin position="336"/>
        <end position="356"/>
    </location>
</feature>
<feature type="transmembrane region" description="Helical" evidence="2">
    <location>
        <begin position="210"/>
        <end position="236"/>
    </location>
</feature>
<comment type="caution">
    <text evidence="3">The sequence shown here is derived from an EMBL/GenBank/DDBJ whole genome shotgun (WGS) entry which is preliminary data.</text>
</comment>
<evidence type="ECO:0000313" key="4">
    <source>
        <dbReference type="Proteomes" id="UP001153076"/>
    </source>
</evidence>
<reference evidence="3" key="1">
    <citation type="submission" date="2022-04" db="EMBL/GenBank/DDBJ databases">
        <title>Carnegiea gigantea Genome sequencing and assembly v2.</title>
        <authorList>
            <person name="Copetti D."/>
            <person name="Sanderson M.J."/>
            <person name="Burquez A."/>
            <person name="Wojciechowski M.F."/>
        </authorList>
    </citation>
    <scope>NUCLEOTIDE SEQUENCE</scope>
    <source>
        <strain evidence="3">SGP5-SGP5p</strain>
        <tissue evidence="3">Aerial part</tissue>
    </source>
</reference>
<gene>
    <name evidence="3" type="ORF">Cgig2_004144</name>
</gene>
<dbReference type="EMBL" id="JAKOGI010000025">
    <property type="protein sequence ID" value="KAJ8449089.1"/>
    <property type="molecule type" value="Genomic_DNA"/>
</dbReference>
<keyword evidence="2" id="KW-0812">Transmembrane</keyword>
<feature type="compositionally biased region" description="Polar residues" evidence="1">
    <location>
        <begin position="58"/>
        <end position="72"/>
    </location>
</feature>
<dbReference type="AlphaFoldDB" id="A0A9Q1KSV8"/>
<evidence type="ECO:0000256" key="1">
    <source>
        <dbReference type="SAM" id="MobiDB-lite"/>
    </source>
</evidence>
<dbReference type="PANTHER" id="PTHR12242:SF22">
    <property type="entry name" value="OS02G0130600 PROTEIN"/>
    <property type="match status" value="1"/>
</dbReference>
<feature type="transmembrane region" description="Helical" evidence="2">
    <location>
        <begin position="248"/>
        <end position="269"/>
    </location>
</feature>
<feature type="transmembrane region" description="Helical" evidence="2">
    <location>
        <begin position="302"/>
        <end position="324"/>
    </location>
</feature>
<sequence>MGILKATRKVSWQPEKIGDTNTSNYWLNWRVLLCAIWVLISMVFASYLISKYEGPRNSRPSSNGFSAQNGGETTARRGNNPGILYADEVWKPCLKGMHPGWLLAFRVCGFFVLFTVLIVNAIVDGPSIFYYYTQWTFALVTMYFGVGSVLSMYGCYEYHNETVGDGVDNKQIDAERGSHHMVYANVGTSNAAKTTLSSHQLDQVRPIAGFWGYVLQIIYQMNAGAVMLTDCVFWFIIAPFLKMKNYDFNFFIINMHTINLVFLLGDTALNCLRFPWFRIAYFILWTSFYVIFQWLLHACVAISILGFVLPICSFVVFLGGNHALPMLWHLLLDNKIQAYALVKVLSGILPVLQVIGTGNCEW</sequence>
<name>A0A9Q1KSV8_9CARY</name>
<feature type="transmembrane region" description="Helical" evidence="2">
    <location>
        <begin position="276"/>
        <end position="296"/>
    </location>
</feature>
<proteinExistence type="predicted"/>
<accession>A0A9Q1KSV8</accession>
<evidence type="ECO:0000313" key="3">
    <source>
        <dbReference type="EMBL" id="KAJ8449089.1"/>
    </source>
</evidence>
<organism evidence="3 4">
    <name type="scientific">Carnegiea gigantea</name>
    <dbReference type="NCBI Taxonomy" id="171969"/>
    <lineage>
        <taxon>Eukaryota</taxon>
        <taxon>Viridiplantae</taxon>
        <taxon>Streptophyta</taxon>
        <taxon>Embryophyta</taxon>
        <taxon>Tracheophyta</taxon>
        <taxon>Spermatophyta</taxon>
        <taxon>Magnoliopsida</taxon>
        <taxon>eudicotyledons</taxon>
        <taxon>Gunneridae</taxon>
        <taxon>Pentapetalae</taxon>
        <taxon>Caryophyllales</taxon>
        <taxon>Cactineae</taxon>
        <taxon>Cactaceae</taxon>
        <taxon>Cactoideae</taxon>
        <taxon>Echinocereeae</taxon>
        <taxon>Carnegiea</taxon>
    </lineage>
</organism>
<feature type="transmembrane region" description="Helical" evidence="2">
    <location>
        <begin position="101"/>
        <end position="123"/>
    </location>
</feature>
<dbReference type="PANTHER" id="PTHR12242">
    <property type="entry name" value="OS02G0130600 PROTEIN-RELATED"/>
    <property type="match status" value="1"/>
</dbReference>
<protein>
    <submittedName>
        <fullName evidence="3">Uncharacterized protein</fullName>
    </submittedName>
</protein>
<dbReference type="OrthoDB" id="419711at2759"/>
<keyword evidence="2" id="KW-1133">Transmembrane helix</keyword>
<dbReference type="GO" id="GO:0016020">
    <property type="term" value="C:membrane"/>
    <property type="evidence" value="ECO:0007669"/>
    <property type="project" value="TreeGrafter"/>
</dbReference>
<dbReference type="Proteomes" id="UP001153076">
    <property type="component" value="Unassembled WGS sequence"/>
</dbReference>
<keyword evidence="4" id="KW-1185">Reference proteome</keyword>
<feature type="region of interest" description="Disordered" evidence="1">
    <location>
        <begin position="54"/>
        <end position="78"/>
    </location>
</feature>
<feature type="transmembrane region" description="Helical" evidence="2">
    <location>
        <begin position="129"/>
        <end position="150"/>
    </location>
</feature>
<evidence type="ECO:0000256" key="2">
    <source>
        <dbReference type="SAM" id="Phobius"/>
    </source>
</evidence>
<keyword evidence="2" id="KW-0472">Membrane</keyword>